<proteinExistence type="predicted"/>
<evidence type="ECO:0000256" key="1">
    <source>
        <dbReference type="SAM" id="MobiDB-lite"/>
    </source>
</evidence>
<dbReference type="VEuPathDB" id="FungiDB:I302_01721"/>
<feature type="compositionally biased region" description="Basic and acidic residues" evidence="1">
    <location>
        <begin position="366"/>
        <end position="392"/>
    </location>
</feature>
<reference evidence="2" key="1">
    <citation type="submission" date="2013-07" db="EMBL/GenBank/DDBJ databases">
        <title>The Genome Sequence of Cryptococcus bestiolae CBS10118.</title>
        <authorList>
            <consortium name="The Broad Institute Genome Sequencing Platform"/>
            <person name="Cuomo C."/>
            <person name="Litvintseva A."/>
            <person name="Chen Y."/>
            <person name="Heitman J."/>
            <person name="Sun S."/>
            <person name="Springer D."/>
            <person name="Dromer F."/>
            <person name="Young S.K."/>
            <person name="Zeng Q."/>
            <person name="Gargeya S."/>
            <person name="Fitzgerald M."/>
            <person name="Abouelleil A."/>
            <person name="Alvarado L."/>
            <person name="Berlin A.M."/>
            <person name="Chapman S.B."/>
            <person name="Dewar J."/>
            <person name="Goldberg J."/>
            <person name="Griggs A."/>
            <person name="Gujja S."/>
            <person name="Hansen M."/>
            <person name="Howarth C."/>
            <person name="Imamovic A."/>
            <person name="Larimer J."/>
            <person name="McCowan C."/>
            <person name="Murphy C."/>
            <person name="Pearson M."/>
            <person name="Priest M."/>
            <person name="Roberts A."/>
            <person name="Saif S."/>
            <person name="Shea T."/>
            <person name="Sykes S."/>
            <person name="Wortman J."/>
            <person name="Nusbaum C."/>
            <person name="Birren B."/>
        </authorList>
    </citation>
    <scope>NUCLEOTIDE SEQUENCE [LARGE SCALE GENOMIC DNA]</scope>
    <source>
        <strain evidence="2">CBS 10118</strain>
    </source>
</reference>
<feature type="region of interest" description="Disordered" evidence="1">
    <location>
        <begin position="346"/>
        <end position="406"/>
    </location>
</feature>
<reference evidence="2" key="2">
    <citation type="submission" date="2014-01" db="EMBL/GenBank/DDBJ databases">
        <title>Evolution of pathogenesis and genome organization in the Tremellales.</title>
        <authorList>
            <person name="Cuomo C."/>
            <person name="Litvintseva A."/>
            <person name="Heitman J."/>
            <person name="Chen Y."/>
            <person name="Sun S."/>
            <person name="Springer D."/>
            <person name="Dromer F."/>
            <person name="Young S."/>
            <person name="Zeng Q."/>
            <person name="Chapman S."/>
            <person name="Gujja S."/>
            <person name="Saif S."/>
            <person name="Birren B."/>
        </authorList>
    </citation>
    <scope>NUCLEOTIDE SEQUENCE</scope>
    <source>
        <strain evidence="2">CBS 10118</strain>
    </source>
</reference>
<protein>
    <submittedName>
        <fullName evidence="2">Uncharacterized protein</fullName>
    </submittedName>
</protein>
<dbReference type="EMBL" id="KI894018">
    <property type="protein sequence ID" value="OCF30202.1"/>
    <property type="molecule type" value="Genomic_DNA"/>
</dbReference>
<feature type="compositionally biased region" description="Polar residues" evidence="1">
    <location>
        <begin position="395"/>
        <end position="406"/>
    </location>
</feature>
<accession>A0A1B9GGL0</accession>
<evidence type="ECO:0000313" key="2">
    <source>
        <dbReference type="EMBL" id="OCF30202.1"/>
    </source>
</evidence>
<name>A0A1B9GGL0_9TREE</name>
<feature type="region of interest" description="Disordered" evidence="1">
    <location>
        <begin position="286"/>
        <end position="332"/>
    </location>
</feature>
<dbReference type="AlphaFoldDB" id="A0A1B9GGL0"/>
<organism evidence="2">
    <name type="scientific">Kwoniella bestiolae CBS 10118</name>
    <dbReference type="NCBI Taxonomy" id="1296100"/>
    <lineage>
        <taxon>Eukaryota</taxon>
        <taxon>Fungi</taxon>
        <taxon>Dikarya</taxon>
        <taxon>Basidiomycota</taxon>
        <taxon>Agaricomycotina</taxon>
        <taxon>Tremellomycetes</taxon>
        <taxon>Tremellales</taxon>
        <taxon>Cryptococcaceae</taxon>
        <taxon>Kwoniella</taxon>
    </lineage>
</organism>
<dbReference type="OrthoDB" id="10387854at2759"/>
<feature type="compositionally biased region" description="Basic and acidic residues" evidence="1">
    <location>
        <begin position="286"/>
        <end position="318"/>
    </location>
</feature>
<sequence length="406" mass="46121">MRPYNKALLGHLNLCASFIAADIDTIIDLGRICQTVFLKHNIKPRHHNEFGKGYDLYVDKRESPFFDEKGEIDCEISKYPHLKPALLKYPQCKLDRAADRYISVLAACSVIEFARRIDEFAQEAIRNGIDELPELLWTWGGGKSNEIGYMTNKPLLPESYYMYGVWKLSEAFKALSPARKDYCNQDMKAVIKDFEVYSSNRTTRRRFRVVLDWNANPTAMNRVITCMKQAFCTGSPKSPYASRHRDLILSGNGLLDFTELHTRKCISYVIDHIQDDNSPFKSVAKEDLEHSATSDTKRVKDIGDEKDEHISEEQKQAEVGETGAAHNTHRDMDVDDRAVSGATEGQVLQSKDANVGPPQAGNVQKRNLEHVPAEFSDSAKKIKRNSKPEKGKGNVTLTSMNYFYKR</sequence>
<gene>
    <name evidence="2" type="ORF">I302_01721</name>
</gene>